<comment type="caution">
    <text evidence="1">The sequence shown here is derived from an EMBL/GenBank/DDBJ whole genome shotgun (WGS) entry which is preliminary data.</text>
</comment>
<evidence type="ECO:0000313" key="1">
    <source>
        <dbReference type="EMBL" id="TXD93921.1"/>
    </source>
</evidence>
<sequence length="128" mass="14474">MKQIIILSFIAGLFLTTSCSKEDLNERDLVNKWHLIEALADPGDGRGVFQKVESDAIIEFFDGNTVRYSNSFCAEGNSVNTGIYSSIENKIYPDCNQDLPLSYKIESNRLIIYYNCIEGCAEKFELVK</sequence>
<protein>
    <recommendedName>
        <fullName evidence="3">Lipocalin-like domain-containing protein</fullName>
    </recommendedName>
</protein>
<organism evidence="1 2">
    <name type="scientific">Gillisia hiemivivida</name>
    <dbReference type="NCBI Taxonomy" id="291190"/>
    <lineage>
        <taxon>Bacteria</taxon>
        <taxon>Pseudomonadati</taxon>
        <taxon>Bacteroidota</taxon>
        <taxon>Flavobacteriia</taxon>
        <taxon>Flavobacteriales</taxon>
        <taxon>Flavobacteriaceae</taxon>
        <taxon>Gillisia</taxon>
    </lineage>
</organism>
<proteinExistence type="predicted"/>
<dbReference type="OrthoDB" id="955522at2"/>
<evidence type="ECO:0000313" key="2">
    <source>
        <dbReference type="Proteomes" id="UP000321367"/>
    </source>
</evidence>
<dbReference type="EMBL" id="VORY01000007">
    <property type="protein sequence ID" value="TXD93921.1"/>
    <property type="molecule type" value="Genomic_DNA"/>
</dbReference>
<gene>
    <name evidence="1" type="ORF">ES724_08340</name>
</gene>
<dbReference type="Proteomes" id="UP000321367">
    <property type="component" value="Unassembled WGS sequence"/>
</dbReference>
<name>A0A5C6ZU26_9FLAO</name>
<dbReference type="RefSeq" id="WP_146932022.1">
    <property type="nucleotide sequence ID" value="NZ_CBCSHZ010000006.1"/>
</dbReference>
<reference evidence="1 2" key="1">
    <citation type="submission" date="2019-08" db="EMBL/GenBank/DDBJ databases">
        <title>Genome sequence of Gillisia hiemivivida IC154 (type strain).</title>
        <authorList>
            <person name="Bowman J.P."/>
        </authorList>
    </citation>
    <scope>NUCLEOTIDE SEQUENCE [LARGE SCALE GENOMIC DNA]</scope>
    <source>
        <strain evidence="1 2">IC154</strain>
    </source>
</reference>
<evidence type="ECO:0008006" key="3">
    <source>
        <dbReference type="Google" id="ProtNLM"/>
    </source>
</evidence>
<keyword evidence="2" id="KW-1185">Reference proteome</keyword>
<dbReference type="AlphaFoldDB" id="A0A5C6ZU26"/>
<dbReference type="PROSITE" id="PS51257">
    <property type="entry name" value="PROKAR_LIPOPROTEIN"/>
    <property type="match status" value="1"/>
</dbReference>
<accession>A0A5C6ZU26</accession>